<dbReference type="SUPFAM" id="SSF50911">
    <property type="entry name" value="Mannose 6-phosphate receptor domain"/>
    <property type="match status" value="1"/>
</dbReference>
<dbReference type="PANTHER" id="PTHR15414:SF0">
    <property type="entry name" value="ENDOPLASMIC RETICULUM LECTIN 1"/>
    <property type="match status" value="1"/>
</dbReference>
<evidence type="ECO:0000313" key="11">
    <source>
        <dbReference type="EMBL" id="ORX61091.1"/>
    </source>
</evidence>
<dbReference type="InterPro" id="IPR012913">
    <property type="entry name" value="OS9-like_dom"/>
</dbReference>
<proteinExistence type="inferred from homology"/>
<keyword evidence="6" id="KW-0256">Endoplasmic reticulum</keyword>
<dbReference type="PANTHER" id="PTHR15414">
    <property type="entry name" value="OS-9-RELATED"/>
    <property type="match status" value="1"/>
</dbReference>
<dbReference type="InterPro" id="IPR009011">
    <property type="entry name" value="Man6P_isomerase_rcpt-bd_dom_sf"/>
</dbReference>
<keyword evidence="4 9" id="KW-0732">Signal</keyword>
<feature type="region of interest" description="Disordered" evidence="8">
    <location>
        <begin position="300"/>
        <end position="339"/>
    </location>
</feature>
<dbReference type="GO" id="GO:0030970">
    <property type="term" value="P:retrograde protein transport, ER to cytosol"/>
    <property type="evidence" value="ECO:0007669"/>
    <property type="project" value="TreeGrafter"/>
</dbReference>
<evidence type="ECO:0000256" key="1">
    <source>
        <dbReference type="ARBA" id="ARBA00004367"/>
    </source>
</evidence>
<dbReference type="PROSITE" id="PS51914">
    <property type="entry name" value="MRH"/>
    <property type="match status" value="1"/>
</dbReference>
<comment type="caution">
    <text evidence="11">The sequence shown here is derived from an EMBL/GenBank/DDBJ whole genome shotgun (WGS) entry which is preliminary data.</text>
</comment>
<dbReference type="GO" id="GO:0030968">
    <property type="term" value="P:endoplasmic reticulum unfolded protein response"/>
    <property type="evidence" value="ECO:0007669"/>
    <property type="project" value="InterPro"/>
</dbReference>
<dbReference type="Pfam" id="PF07915">
    <property type="entry name" value="PRKCSH"/>
    <property type="match status" value="1"/>
</dbReference>
<dbReference type="OrthoDB" id="448954at2759"/>
<dbReference type="InterPro" id="IPR045149">
    <property type="entry name" value="OS-9-like"/>
</dbReference>
<keyword evidence="12" id="KW-1185">Reference proteome</keyword>
<keyword evidence="5" id="KW-0430">Lectin</keyword>
<comment type="similarity">
    <text evidence="2">Belongs to the OS-9 family.</text>
</comment>
<feature type="chain" id="PRO_5013028085" description="Protein OS-9 homolog" evidence="9">
    <location>
        <begin position="19"/>
        <end position="511"/>
    </location>
</feature>
<dbReference type="GO" id="GO:0030246">
    <property type="term" value="F:carbohydrate binding"/>
    <property type="evidence" value="ECO:0007669"/>
    <property type="project" value="UniProtKB-KW"/>
</dbReference>
<name>A0A1Y1VQF9_9FUNG</name>
<sequence>MRVRTTLLLLNFITVAFSGITDVYEDFLSKPQYQLYFSAEKWGPKTLKDKEESGNTIIKLPVSKDGLIYACEIEKPIEIPKNQSEEDNKKMFLEKALEKLESMKDNPCIVFNQEWWNYEFCYKKYITQFHEAKPTDPPEHNMHFYLGKYPTEEELENPDFEYKKEAYIRGPFGKNYITQMNINGSQCDITGKPRQTELRFFCGDREQITSVKEISTCNYVVTVNTPKICDSPGFETKKSINSISCHPIYDRDEEVNESNEQPENLPFPVFRRQRSMAEIEKSKEIPKRIYKRKGKKRTGVTFIKDNSENEEINEDKKKEENEGLSQEEKDAEEKRESIKKSLEDQLEQKRNDFLDALLPYANELKDVDVDDVLNKLADSLVNAIDDNTDENTEAKVTDFDFEVVTKEKLKSWLEKNEDKISGSDDMKFEVVLLDKNGKKYEVSNSDTDVDNIMDFLKEFSSETKGNINLAEIKEELKKKAQEKIEELNREEEAKKEEENSSNQEKINKDEL</sequence>
<gene>
    <name evidence="11" type="ORF">BCR36DRAFT_365674</name>
</gene>
<dbReference type="AlphaFoldDB" id="A0A1Y1VQF9"/>
<dbReference type="GO" id="GO:0005788">
    <property type="term" value="C:endoplasmic reticulum lumen"/>
    <property type="evidence" value="ECO:0007669"/>
    <property type="project" value="TreeGrafter"/>
</dbReference>
<evidence type="ECO:0000256" key="7">
    <source>
        <dbReference type="ARBA" id="ARBA00023157"/>
    </source>
</evidence>
<dbReference type="GO" id="GO:0005789">
    <property type="term" value="C:endoplasmic reticulum membrane"/>
    <property type="evidence" value="ECO:0007669"/>
    <property type="project" value="UniProtKB-SubCell"/>
</dbReference>
<keyword evidence="7" id="KW-1015">Disulfide bond</keyword>
<feature type="domain" description="MRH" evidence="10">
    <location>
        <begin position="106"/>
        <end position="231"/>
    </location>
</feature>
<evidence type="ECO:0000313" key="12">
    <source>
        <dbReference type="Proteomes" id="UP000193719"/>
    </source>
</evidence>
<protein>
    <recommendedName>
        <fullName evidence="3">Protein OS-9 homolog</fullName>
    </recommendedName>
</protein>
<dbReference type="STRING" id="1754191.A0A1Y1VQF9"/>
<evidence type="ECO:0000256" key="9">
    <source>
        <dbReference type="SAM" id="SignalP"/>
    </source>
</evidence>
<feature type="compositionally biased region" description="Basic and acidic residues" evidence="8">
    <location>
        <begin position="487"/>
        <end position="498"/>
    </location>
</feature>
<dbReference type="Proteomes" id="UP000193719">
    <property type="component" value="Unassembled WGS sequence"/>
</dbReference>
<feature type="region of interest" description="Disordered" evidence="8">
    <location>
        <begin position="487"/>
        <end position="511"/>
    </location>
</feature>
<evidence type="ECO:0000259" key="10">
    <source>
        <dbReference type="PROSITE" id="PS51914"/>
    </source>
</evidence>
<evidence type="ECO:0000256" key="6">
    <source>
        <dbReference type="ARBA" id="ARBA00022824"/>
    </source>
</evidence>
<comment type="subcellular location">
    <subcellularLocation>
        <location evidence="1">Endoplasmic reticulum membrane</location>
        <topology evidence="1">Peripheral membrane protein</topology>
        <orientation evidence="1">Lumenal side</orientation>
    </subcellularLocation>
</comment>
<organism evidence="11 12">
    <name type="scientific">Piromyces finnis</name>
    <dbReference type="NCBI Taxonomy" id="1754191"/>
    <lineage>
        <taxon>Eukaryota</taxon>
        <taxon>Fungi</taxon>
        <taxon>Fungi incertae sedis</taxon>
        <taxon>Chytridiomycota</taxon>
        <taxon>Chytridiomycota incertae sedis</taxon>
        <taxon>Neocallimastigomycetes</taxon>
        <taxon>Neocallimastigales</taxon>
        <taxon>Neocallimastigaceae</taxon>
        <taxon>Piromyces</taxon>
    </lineage>
</organism>
<evidence type="ECO:0000256" key="5">
    <source>
        <dbReference type="ARBA" id="ARBA00022734"/>
    </source>
</evidence>
<dbReference type="EMBL" id="MCFH01000001">
    <property type="protein sequence ID" value="ORX61091.1"/>
    <property type="molecule type" value="Genomic_DNA"/>
</dbReference>
<evidence type="ECO:0000256" key="4">
    <source>
        <dbReference type="ARBA" id="ARBA00022729"/>
    </source>
</evidence>
<reference evidence="11 12" key="1">
    <citation type="submission" date="2016-08" db="EMBL/GenBank/DDBJ databases">
        <title>Genomes of anaerobic fungi encode conserved fungal cellulosomes for biomass hydrolysis.</title>
        <authorList>
            <consortium name="DOE Joint Genome Institute"/>
            <person name="Haitjema C.H."/>
            <person name="Gilmore S.P."/>
            <person name="Henske J.K."/>
            <person name="Solomon K.V."/>
            <person name="De Groot R."/>
            <person name="Kuo A."/>
            <person name="Mondo S.J."/>
            <person name="Salamov A.A."/>
            <person name="Labutti K."/>
            <person name="Zhao Z."/>
            <person name="Chiniquy J."/>
            <person name="Barry K."/>
            <person name="Brewer H.M."/>
            <person name="Purvine S.O."/>
            <person name="Wright A.T."/>
            <person name="Boxma B."/>
            <person name="Van Alen T."/>
            <person name="Hackstein J.H."/>
            <person name="Baker S.E."/>
            <person name="Grigoriev I.V."/>
            <person name="O'Malley M.A."/>
        </authorList>
    </citation>
    <scope>NUCLEOTIDE SEQUENCE [LARGE SCALE GENOMIC DNA]</scope>
    <source>
        <strain evidence="12">finn</strain>
    </source>
</reference>
<evidence type="ECO:0000256" key="3">
    <source>
        <dbReference type="ARBA" id="ARBA00018727"/>
    </source>
</evidence>
<dbReference type="InterPro" id="IPR044865">
    <property type="entry name" value="MRH_dom"/>
</dbReference>
<dbReference type="Gene3D" id="2.70.130.10">
    <property type="entry name" value="Mannose-6-phosphate receptor binding domain"/>
    <property type="match status" value="1"/>
</dbReference>
<reference evidence="11 12" key="2">
    <citation type="submission" date="2016-08" db="EMBL/GenBank/DDBJ databases">
        <title>Pervasive Adenine N6-methylation of Active Genes in Fungi.</title>
        <authorList>
            <consortium name="DOE Joint Genome Institute"/>
            <person name="Mondo S.J."/>
            <person name="Dannebaum R.O."/>
            <person name="Kuo R.C."/>
            <person name="Labutti K."/>
            <person name="Haridas S."/>
            <person name="Kuo A."/>
            <person name="Salamov A."/>
            <person name="Ahrendt S.R."/>
            <person name="Lipzen A."/>
            <person name="Sullivan W."/>
            <person name="Andreopoulos W.B."/>
            <person name="Clum A."/>
            <person name="Lindquist E."/>
            <person name="Daum C."/>
            <person name="Ramamoorthy G.K."/>
            <person name="Gryganskyi A."/>
            <person name="Culley D."/>
            <person name="Magnuson J.K."/>
            <person name="James T.Y."/>
            <person name="O'Malley M.A."/>
            <person name="Stajich J.E."/>
            <person name="Spatafora J.W."/>
            <person name="Visel A."/>
            <person name="Grigoriev I.V."/>
        </authorList>
    </citation>
    <scope>NUCLEOTIDE SEQUENCE [LARGE SCALE GENOMIC DNA]</scope>
    <source>
        <strain evidence="12">finn</strain>
    </source>
</reference>
<feature type="compositionally biased region" description="Basic and acidic residues" evidence="8">
    <location>
        <begin position="314"/>
        <end position="339"/>
    </location>
</feature>
<feature type="signal peptide" evidence="9">
    <location>
        <begin position="1"/>
        <end position="18"/>
    </location>
</feature>
<accession>A0A1Y1VQF9</accession>
<evidence type="ECO:0000256" key="8">
    <source>
        <dbReference type="SAM" id="MobiDB-lite"/>
    </source>
</evidence>
<evidence type="ECO:0000256" key="2">
    <source>
        <dbReference type="ARBA" id="ARBA00009918"/>
    </source>
</evidence>